<dbReference type="RefSeq" id="WP_279381044.1">
    <property type="nucleotide sequence ID" value="NZ_JAFBEE010000009.1"/>
</dbReference>
<dbReference type="Gene3D" id="2.180.10.10">
    <property type="entry name" value="RHS repeat-associated core"/>
    <property type="match status" value="1"/>
</dbReference>
<accession>A0ABS2NQ78</accession>
<keyword evidence="2" id="KW-1185">Reference proteome</keyword>
<evidence type="ECO:0000313" key="1">
    <source>
        <dbReference type="EMBL" id="MBM7615105.1"/>
    </source>
</evidence>
<organism evidence="1 2">
    <name type="scientific">Alkaliphilus hydrothermalis</name>
    <dbReference type="NCBI Taxonomy" id="1482730"/>
    <lineage>
        <taxon>Bacteria</taxon>
        <taxon>Bacillati</taxon>
        <taxon>Bacillota</taxon>
        <taxon>Clostridia</taxon>
        <taxon>Peptostreptococcales</taxon>
        <taxon>Natronincolaceae</taxon>
        <taxon>Alkaliphilus</taxon>
    </lineage>
</organism>
<name>A0ABS2NQ78_9FIRM</name>
<comment type="caution">
    <text evidence="1">The sequence shown here is derived from an EMBL/GenBank/DDBJ whole genome shotgun (WGS) entry which is preliminary data.</text>
</comment>
<dbReference type="EMBL" id="JAFBEE010000009">
    <property type="protein sequence ID" value="MBM7615105.1"/>
    <property type="molecule type" value="Genomic_DNA"/>
</dbReference>
<protein>
    <submittedName>
        <fullName evidence="1">YD repeat-containing protein</fullName>
    </submittedName>
</protein>
<sequence>MTKNEDNETTIYTYDKISRLKTAEYPESKTEVFTYDNAGNRIRK</sequence>
<evidence type="ECO:0000313" key="2">
    <source>
        <dbReference type="Proteomes" id="UP001314796"/>
    </source>
</evidence>
<proteinExistence type="predicted"/>
<dbReference type="Proteomes" id="UP001314796">
    <property type="component" value="Unassembled WGS sequence"/>
</dbReference>
<gene>
    <name evidence="1" type="ORF">JOC73_001667</name>
</gene>
<reference evidence="1 2" key="1">
    <citation type="submission" date="2021-01" db="EMBL/GenBank/DDBJ databases">
        <title>Genomic Encyclopedia of Type Strains, Phase IV (KMG-IV): sequencing the most valuable type-strain genomes for metagenomic binning, comparative biology and taxonomic classification.</title>
        <authorList>
            <person name="Goeker M."/>
        </authorList>
    </citation>
    <scope>NUCLEOTIDE SEQUENCE [LARGE SCALE GENOMIC DNA]</scope>
    <source>
        <strain evidence="1 2">DSM 25890</strain>
    </source>
</reference>